<feature type="non-terminal residue" evidence="1">
    <location>
        <position position="104"/>
    </location>
</feature>
<accession>A0A2N1KWD7</accession>
<evidence type="ECO:0000313" key="1">
    <source>
        <dbReference type="EMBL" id="PKK41466.1"/>
    </source>
</evidence>
<name>A0A2N1KWD7_9GLOM</name>
<sequence length="104" mass="12391">MSLIICLFVCLIVHSFIYSIARSFVRSFIRSFNHENARSIWQLCKLMTEGTEGFQQSQIPPELLKIYLKKSVYPYKYMDDWKKFKKTSLPPKEAFYSKLNETHI</sequence>
<comment type="caution">
    <text evidence="1">The sequence shown here is derived from an EMBL/GenBank/DDBJ whole genome shotgun (WGS) entry which is preliminary data.</text>
</comment>
<reference evidence="1 2" key="1">
    <citation type="submission" date="2016-04" db="EMBL/GenBank/DDBJ databases">
        <title>Genome analyses suggest a sexual origin of heterokaryosis in a supposedly ancient asexual fungus.</title>
        <authorList>
            <person name="Ropars J."/>
            <person name="Sedzielewska K."/>
            <person name="Noel J."/>
            <person name="Charron P."/>
            <person name="Farinelli L."/>
            <person name="Marton T."/>
            <person name="Kruger M."/>
            <person name="Pelin A."/>
            <person name="Brachmann A."/>
            <person name="Corradi N."/>
        </authorList>
    </citation>
    <scope>NUCLEOTIDE SEQUENCE [LARGE SCALE GENOMIC DNA]</scope>
    <source>
        <strain evidence="1 2">C2</strain>
    </source>
</reference>
<proteinExistence type="predicted"/>
<reference evidence="1 2" key="2">
    <citation type="submission" date="2017-10" db="EMBL/GenBank/DDBJ databases">
        <title>Extensive intraspecific genome diversity in a model arbuscular mycorrhizal fungus.</title>
        <authorList>
            <person name="Chen E.C.H."/>
            <person name="Morin E."/>
            <person name="Baudet D."/>
            <person name="Noel J."/>
            <person name="Ndikumana S."/>
            <person name="Charron P."/>
            <person name="St-Onge C."/>
            <person name="Giorgi J."/>
            <person name="Grigoriev I.V."/>
            <person name="Roux C."/>
            <person name="Martin F.M."/>
            <person name="Corradi N."/>
        </authorList>
    </citation>
    <scope>NUCLEOTIDE SEQUENCE [LARGE SCALE GENOMIC DNA]</scope>
    <source>
        <strain evidence="1 2">C2</strain>
    </source>
</reference>
<protein>
    <submittedName>
        <fullName evidence="1">Uncharacterized protein</fullName>
    </submittedName>
</protein>
<organism evidence="1 2">
    <name type="scientific">Rhizophagus irregularis</name>
    <dbReference type="NCBI Taxonomy" id="588596"/>
    <lineage>
        <taxon>Eukaryota</taxon>
        <taxon>Fungi</taxon>
        <taxon>Fungi incertae sedis</taxon>
        <taxon>Mucoromycota</taxon>
        <taxon>Glomeromycotina</taxon>
        <taxon>Glomeromycetes</taxon>
        <taxon>Glomerales</taxon>
        <taxon>Glomeraceae</taxon>
        <taxon>Rhizophagus</taxon>
    </lineage>
</organism>
<dbReference type="EMBL" id="LLXL01009849">
    <property type="protein sequence ID" value="PKK41466.1"/>
    <property type="molecule type" value="Genomic_DNA"/>
</dbReference>
<dbReference type="Proteomes" id="UP000233469">
    <property type="component" value="Unassembled WGS sequence"/>
</dbReference>
<dbReference type="AlphaFoldDB" id="A0A2N1KWD7"/>
<gene>
    <name evidence="1" type="ORF">RhiirC2_804833</name>
</gene>
<evidence type="ECO:0000313" key="2">
    <source>
        <dbReference type="Proteomes" id="UP000233469"/>
    </source>
</evidence>